<dbReference type="Pfam" id="PF00270">
    <property type="entry name" value="DEAD"/>
    <property type="match status" value="1"/>
</dbReference>
<dbReference type="InterPro" id="IPR027417">
    <property type="entry name" value="P-loop_NTPase"/>
</dbReference>
<dbReference type="PROSITE" id="PS51192">
    <property type="entry name" value="HELICASE_ATP_BIND_1"/>
    <property type="match status" value="1"/>
</dbReference>
<dbReference type="SMART" id="SM00490">
    <property type="entry name" value="HELICc"/>
    <property type="match status" value="1"/>
</dbReference>
<dbReference type="SMART" id="SM00487">
    <property type="entry name" value="DEXDc"/>
    <property type="match status" value="1"/>
</dbReference>
<feature type="region of interest" description="Disordered" evidence="5">
    <location>
        <begin position="879"/>
        <end position="911"/>
    </location>
</feature>
<feature type="region of interest" description="Disordered" evidence="5">
    <location>
        <begin position="1"/>
        <end position="39"/>
    </location>
</feature>
<feature type="domain" description="Helicase C-terminal" evidence="7">
    <location>
        <begin position="387"/>
        <end position="552"/>
    </location>
</feature>
<dbReference type="GO" id="GO:0004386">
    <property type="term" value="F:helicase activity"/>
    <property type="evidence" value="ECO:0007669"/>
    <property type="project" value="UniProtKB-KW"/>
</dbReference>
<sequence>MRAEARLGAHEQRAPGLQPGVAQVPHAPAPRGAASGRAALDDVRCRATRKGFCLEGFEDEEDAVYASLDGALLKRAREPWRRPPPRGRRREGWAQRSGGFLSGAPGPADAAAFEAETSGRGYATFLPARRRLPAFKMREAIVAAVRSGAVTLVLGATGCGKTTQIPQFVYEDCARRGEAIAVVATQPRRISAASVAERVARERGGALGDTVGFKIRFEDSVTASSKVVFCTVGVLLKTMQSNPLLAGATHVIVDEVHERDVHTDFFLLLVRRLLAKRNDLKVVLMSATVDPSAFLSYFPEAAVVEIPGKTNYPIEEHYLEDILPQLRPRSSPRPRRSPFGDAGALEGVPGDAETIFARLKCARPTAQALADFHALPADFVDVDLVAAVVEHVHASQEDGAILVFVPGWAEIADVVKRLERDRSLAIHALHSRMPSAEQRAIFDAPPPGKRKVVVSTVLAETSITVEDVVHVVDAGKARSTFLNKQSLVSALRTTWYATANGLQRRGRAGRVRPGAWWRLYSSFQHAAMVDYAEPEMVRSPLDELCLEVAALGLGAPEPVLAEAISPPDEAIVRAAVDGLVRLGALDAEDRMSLSPLGRQLARLHVHPVLGKLLLLGELFDCFDVALTVAAGLGSKSPFVCPLGKEPLANAAKARLADGTDSDHVLLERAYAEWRARPGYRDRRSFCDRFFLSHQTLEYVDQLRRDLGSGCRDLLKRDAGGRARPRHAAARLSSALLAALWPNVAAVRKQGKGLALGSGLKVVCHPGSVNRSAADRLVVFYDVQETSDRYLYDTSVVSLAQVLLFAPDVAQSTTNSGRAKLAVAPDLQVLVDAAALDDVLATRDLLQAFVQRSVGRPTDDASARASAALAALFSADVSADFGDDDEEEERPPTKGAYRPPHSRGRGRGDGAW</sequence>
<proteinExistence type="predicted"/>
<dbReference type="InterPro" id="IPR007502">
    <property type="entry name" value="Helicase-assoc_dom"/>
</dbReference>
<accession>A0ABR1FZ99</accession>
<dbReference type="PROSITE" id="PS51194">
    <property type="entry name" value="HELICASE_CTER"/>
    <property type="match status" value="1"/>
</dbReference>
<dbReference type="Pfam" id="PF21010">
    <property type="entry name" value="HA2_C"/>
    <property type="match status" value="1"/>
</dbReference>
<dbReference type="SUPFAM" id="SSF52540">
    <property type="entry name" value="P-loop containing nucleoside triphosphate hydrolases"/>
    <property type="match status" value="1"/>
</dbReference>
<dbReference type="PANTHER" id="PTHR18934:SF237">
    <property type="entry name" value="ATP-DEPENDENT DNA_RNA HELICASE DHX36"/>
    <property type="match status" value="1"/>
</dbReference>
<reference evidence="8 9" key="1">
    <citation type="submission" date="2024-03" db="EMBL/GenBank/DDBJ databases">
        <title>Aureococcus anophagefferens CCMP1851 and Kratosvirus quantuckense: Draft genome of a second virus-susceptible host strain in the model system.</title>
        <authorList>
            <person name="Chase E."/>
            <person name="Truchon A.R."/>
            <person name="Schepens W."/>
            <person name="Wilhelm S.W."/>
        </authorList>
    </citation>
    <scope>NUCLEOTIDE SEQUENCE [LARGE SCALE GENOMIC DNA]</scope>
    <source>
        <strain evidence="8 9">CCMP1851</strain>
    </source>
</reference>
<dbReference type="Pfam" id="PF07717">
    <property type="entry name" value="OB_NTP_bind"/>
    <property type="match status" value="1"/>
</dbReference>
<feature type="region of interest" description="Disordered" evidence="5">
    <location>
        <begin position="77"/>
        <end position="109"/>
    </location>
</feature>
<dbReference type="Gene3D" id="3.40.50.300">
    <property type="entry name" value="P-loop containing nucleotide triphosphate hydrolases"/>
    <property type="match status" value="2"/>
</dbReference>
<dbReference type="Proteomes" id="UP001363151">
    <property type="component" value="Unassembled WGS sequence"/>
</dbReference>
<dbReference type="CDD" id="cd17917">
    <property type="entry name" value="DEXHc_RHA-like"/>
    <property type="match status" value="1"/>
</dbReference>
<dbReference type="InterPro" id="IPR014001">
    <property type="entry name" value="Helicase_ATP-bd"/>
</dbReference>
<dbReference type="SMART" id="SM00847">
    <property type="entry name" value="HA2"/>
    <property type="match status" value="1"/>
</dbReference>
<feature type="compositionally biased region" description="Low complexity" evidence="5">
    <location>
        <begin position="29"/>
        <end position="38"/>
    </location>
</feature>
<evidence type="ECO:0000256" key="2">
    <source>
        <dbReference type="ARBA" id="ARBA00022801"/>
    </source>
</evidence>
<dbReference type="PANTHER" id="PTHR18934">
    <property type="entry name" value="ATP-DEPENDENT RNA HELICASE"/>
    <property type="match status" value="1"/>
</dbReference>
<keyword evidence="3 8" id="KW-0347">Helicase</keyword>
<keyword evidence="4" id="KW-0067">ATP-binding</keyword>
<evidence type="ECO:0000259" key="7">
    <source>
        <dbReference type="PROSITE" id="PS51194"/>
    </source>
</evidence>
<dbReference type="InterPro" id="IPR001650">
    <property type="entry name" value="Helicase_C-like"/>
</dbReference>
<keyword evidence="2" id="KW-0378">Hydrolase</keyword>
<evidence type="ECO:0000259" key="6">
    <source>
        <dbReference type="PROSITE" id="PS51192"/>
    </source>
</evidence>
<keyword evidence="1" id="KW-0547">Nucleotide-binding</keyword>
<protein>
    <submittedName>
        <fullName evidence="8">Helicase</fullName>
    </submittedName>
</protein>
<organism evidence="8 9">
    <name type="scientific">Aureococcus anophagefferens</name>
    <name type="common">Harmful bloom alga</name>
    <dbReference type="NCBI Taxonomy" id="44056"/>
    <lineage>
        <taxon>Eukaryota</taxon>
        <taxon>Sar</taxon>
        <taxon>Stramenopiles</taxon>
        <taxon>Ochrophyta</taxon>
        <taxon>Pelagophyceae</taxon>
        <taxon>Pelagomonadales</taxon>
        <taxon>Pelagomonadaceae</taxon>
        <taxon>Aureococcus</taxon>
    </lineage>
</organism>
<gene>
    <name evidence="8" type="ORF">SO694_00058222</name>
</gene>
<dbReference type="CDD" id="cd18791">
    <property type="entry name" value="SF2_C_RHA"/>
    <property type="match status" value="1"/>
</dbReference>
<evidence type="ECO:0000256" key="3">
    <source>
        <dbReference type="ARBA" id="ARBA00022806"/>
    </source>
</evidence>
<evidence type="ECO:0000256" key="5">
    <source>
        <dbReference type="SAM" id="MobiDB-lite"/>
    </source>
</evidence>
<dbReference type="Gene3D" id="1.20.120.1080">
    <property type="match status" value="1"/>
</dbReference>
<name>A0ABR1FZ99_AURAN</name>
<dbReference type="Pfam" id="PF00271">
    <property type="entry name" value="Helicase_C"/>
    <property type="match status" value="1"/>
</dbReference>
<keyword evidence="9" id="KW-1185">Reference proteome</keyword>
<dbReference type="InterPro" id="IPR011545">
    <property type="entry name" value="DEAD/DEAH_box_helicase_dom"/>
</dbReference>
<feature type="domain" description="Helicase ATP-binding" evidence="6">
    <location>
        <begin position="142"/>
        <end position="307"/>
    </location>
</feature>
<evidence type="ECO:0000313" key="8">
    <source>
        <dbReference type="EMBL" id="KAK7241498.1"/>
    </source>
</evidence>
<dbReference type="InterPro" id="IPR011709">
    <property type="entry name" value="DEAD-box_helicase_OB_fold"/>
</dbReference>
<dbReference type="EMBL" id="JBBJCI010000201">
    <property type="protein sequence ID" value="KAK7241498.1"/>
    <property type="molecule type" value="Genomic_DNA"/>
</dbReference>
<evidence type="ECO:0000256" key="4">
    <source>
        <dbReference type="ARBA" id="ARBA00022840"/>
    </source>
</evidence>
<feature type="compositionally biased region" description="Basic and acidic residues" evidence="5">
    <location>
        <begin position="1"/>
        <end position="13"/>
    </location>
</feature>
<comment type="caution">
    <text evidence="8">The sequence shown here is derived from an EMBL/GenBank/DDBJ whole genome shotgun (WGS) entry which is preliminary data.</text>
</comment>
<evidence type="ECO:0000256" key="1">
    <source>
        <dbReference type="ARBA" id="ARBA00022741"/>
    </source>
</evidence>
<evidence type="ECO:0000313" key="9">
    <source>
        <dbReference type="Proteomes" id="UP001363151"/>
    </source>
</evidence>